<dbReference type="AlphaFoldDB" id="A0A316V283"/>
<evidence type="ECO:0000313" key="4">
    <source>
        <dbReference type="Proteomes" id="UP000245771"/>
    </source>
</evidence>
<evidence type="ECO:0000256" key="2">
    <source>
        <dbReference type="SAM" id="SignalP"/>
    </source>
</evidence>
<feature type="chain" id="PRO_5016238469" evidence="2">
    <location>
        <begin position="25"/>
        <end position="146"/>
    </location>
</feature>
<dbReference type="RefSeq" id="XP_025351922.1">
    <property type="nucleotide sequence ID" value="XM_025501954.1"/>
</dbReference>
<dbReference type="InParanoid" id="A0A316V283"/>
<keyword evidence="2" id="KW-0732">Signal</keyword>
<dbReference type="Proteomes" id="UP000245771">
    <property type="component" value="Unassembled WGS sequence"/>
</dbReference>
<sequence length="146" mass="16075">MRFAISSTILTLFAVMTFLTIASGFPLPMEDNQSHHGATDSSPSKATKGVGNMTEMKYRCVQGMLHGKVLANKIGIQYEQFPSRFHCQPASERVITEHNVRVHKNKIENHQAMIKANRIVRAKAKGEKASSPAAAPDSFLRHGTSP</sequence>
<evidence type="ECO:0000313" key="3">
    <source>
        <dbReference type="EMBL" id="PWN31620.1"/>
    </source>
</evidence>
<proteinExistence type="predicted"/>
<feature type="signal peptide" evidence="2">
    <location>
        <begin position="1"/>
        <end position="24"/>
    </location>
</feature>
<reference evidence="3 4" key="1">
    <citation type="journal article" date="2018" name="Mol. Biol. Evol.">
        <title>Broad Genomic Sampling Reveals a Smut Pathogenic Ancestry of the Fungal Clade Ustilaginomycotina.</title>
        <authorList>
            <person name="Kijpornyongpan T."/>
            <person name="Mondo S.J."/>
            <person name="Barry K."/>
            <person name="Sandor L."/>
            <person name="Lee J."/>
            <person name="Lipzen A."/>
            <person name="Pangilinan J."/>
            <person name="LaButti K."/>
            <person name="Hainaut M."/>
            <person name="Henrissat B."/>
            <person name="Grigoriev I.V."/>
            <person name="Spatafora J.W."/>
            <person name="Aime M.C."/>
        </authorList>
    </citation>
    <scope>NUCLEOTIDE SEQUENCE [LARGE SCALE GENOMIC DNA]</scope>
    <source>
        <strain evidence="3 4">MCA 3882</strain>
    </source>
</reference>
<accession>A0A316V283</accession>
<keyword evidence="4" id="KW-1185">Reference proteome</keyword>
<gene>
    <name evidence="3" type="ORF">FA14DRAFT_192704</name>
</gene>
<dbReference type="GeneID" id="37023735"/>
<dbReference type="EMBL" id="KZ819607">
    <property type="protein sequence ID" value="PWN31620.1"/>
    <property type="molecule type" value="Genomic_DNA"/>
</dbReference>
<evidence type="ECO:0000256" key="1">
    <source>
        <dbReference type="SAM" id="MobiDB-lite"/>
    </source>
</evidence>
<organism evidence="3 4">
    <name type="scientific">Meira miltonrushii</name>
    <dbReference type="NCBI Taxonomy" id="1280837"/>
    <lineage>
        <taxon>Eukaryota</taxon>
        <taxon>Fungi</taxon>
        <taxon>Dikarya</taxon>
        <taxon>Basidiomycota</taxon>
        <taxon>Ustilaginomycotina</taxon>
        <taxon>Exobasidiomycetes</taxon>
        <taxon>Exobasidiales</taxon>
        <taxon>Brachybasidiaceae</taxon>
        <taxon>Meira</taxon>
    </lineage>
</organism>
<feature type="region of interest" description="Disordered" evidence="1">
    <location>
        <begin position="124"/>
        <end position="146"/>
    </location>
</feature>
<protein>
    <submittedName>
        <fullName evidence="3">Uncharacterized protein</fullName>
    </submittedName>
</protein>
<name>A0A316V283_9BASI</name>